<gene>
    <name evidence="2" type="ORF">AYI70_g5821</name>
    <name evidence="1" type="ORF">AYI70_g5971</name>
</gene>
<evidence type="ECO:0000313" key="1">
    <source>
        <dbReference type="EMBL" id="OMJ17424.1"/>
    </source>
</evidence>
<accession>A0A1R1XSS7</accession>
<sequence length="233" mass="27140">MTTNENRKNASTTQRWAVAVSHYGNGIWNGTKRAKGFMYAGTSFKLDCKMRDLIVESIIEQLGEIQSCFEIDNKRKIILFKFIDNESKQKEKKIDLKSGQNSIEFLETSEYNDEYKFIAISSYTRLSVWQVSQAVYDNFKAIGEVVDITAFKQTKFNSYPSKSIKVVIKTKKSDEIPKTLKINDIKVVYLWKGDHSVCTYFKKNEHWKYICPVIKLKNEKKNRKDLGIQIQKT</sequence>
<dbReference type="EMBL" id="LSSN01002047">
    <property type="protein sequence ID" value="OMJ17424.1"/>
    <property type="molecule type" value="Genomic_DNA"/>
</dbReference>
<dbReference type="Proteomes" id="UP000187283">
    <property type="component" value="Unassembled WGS sequence"/>
</dbReference>
<dbReference type="AlphaFoldDB" id="A0A1R1XSS7"/>
<evidence type="ECO:0000313" key="3">
    <source>
        <dbReference type="Proteomes" id="UP000187283"/>
    </source>
</evidence>
<reference evidence="2 3" key="1">
    <citation type="submission" date="2017-01" db="EMBL/GenBank/DDBJ databases">
        <authorList>
            <person name="Mah S.A."/>
            <person name="Swanson W.J."/>
            <person name="Moy G.W."/>
            <person name="Vacquier V.D."/>
        </authorList>
    </citation>
    <scope>NUCLEOTIDE SEQUENCE [LARGE SCALE GENOMIC DNA]</scope>
    <source>
        <strain evidence="2 3">GSMNP</strain>
    </source>
</reference>
<dbReference type="EMBL" id="LSSN01001975">
    <property type="protein sequence ID" value="OMJ17666.1"/>
    <property type="molecule type" value="Genomic_DNA"/>
</dbReference>
<keyword evidence="3" id="KW-1185">Reference proteome</keyword>
<evidence type="ECO:0000313" key="2">
    <source>
        <dbReference type="EMBL" id="OMJ17666.1"/>
    </source>
</evidence>
<organism evidence="2 3">
    <name type="scientific">Smittium culicis</name>
    <dbReference type="NCBI Taxonomy" id="133412"/>
    <lineage>
        <taxon>Eukaryota</taxon>
        <taxon>Fungi</taxon>
        <taxon>Fungi incertae sedis</taxon>
        <taxon>Zoopagomycota</taxon>
        <taxon>Kickxellomycotina</taxon>
        <taxon>Harpellomycetes</taxon>
        <taxon>Harpellales</taxon>
        <taxon>Legeriomycetaceae</taxon>
        <taxon>Smittium</taxon>
    </lineage>
</organism>
<comment type="caution">
    <text evidence="2">The sequence shown here is derived from an EMBL/GenBank/DDBJ whole genome shotgun (WGS) entry which is preliminary data.</text>
</comment>
<name>A0A1R1XSS7_9FUNG</name>
<protein>
    <submittedName>
        <fullName evidence="2">Uncharacterized protein</fullName>
    </submittedName>
</protein>
<proteinExistence type="predicted"/>